<dbReference type="NCBIfam" id="NF040667">
    <property type="entry name" value="hom_kin_desulfo"/>
    <property type="match status" value="1"/>
</dbReference>
<keyword evidence="5 7" id="KW-0067">ATP-binding</keyword>
<dbReference type="GO" id="GO:0008652">
    <property type="term" value="P:amino acid biosynthetic process"/>
    <property type="evidence" value="ECO:0007669"/>
    <property type="project" value="UniProtKB-KW"/>
</dbReference>
<feature type="binding site" evidence="7">
    <location>
        <position position="27"/>
    </location>
    <ligand>
        <name>Mg(2+)</name>
        <dbReference type="ChEBI" id="CHEBI:18420"/>
    </ligand>
</feature>
<evidence type="ECO:0000256" key="6">
    <source>
        <dbReference type="ARBA" id="ARBA00023141"/>
    </source>
</evidence>
<evidence type="ECO:0000256" key="7">
    <source>
        <dbReference type="HAMAP-Rule" id="MF_00109"/>
    </source>
</evidence>
<keyword evidence="1 7" id="KW-0028">Amino-acid biosynthesis</keyword>
<keyword evidence="9" id="KW-1185">Reference proteome</keyword>
<comment type="pathway">
    <text evidence="7">Metabolic intermediate biosynthesis; chorismate biosynthesis; chorismate from D-erythrose 4-phosphate and phosphoenolpyruvate: step 5/7.</text>
</comment>
<organism evidence="8 9">
    <name type="scientific">Pseudodesulfovibrio alkaliphilus</name>
    <dbReference type="NCBI Taxonomy" id="2661613"/>
    <lineage>
        <taxon>Bacteria</taxon>
        <taxon>Pseudomonadati</taxon>
        <taxon>Thermodesulfobacteriota</taxon>
        <taxon>Desulfovibrionia</taxon>
        <taxon>Desulfovibrionales</taxon>
        <taxon>Desulfovibrionaceae</taxon>
    </lineage>
</organism>
<dbReference type="PANTHER" id="PTHR21087:SF16">
    <property type="entry name" value="SHIKIMATE KINASE 1, CHLOROPLASTIC"/>
    <property type="match status" value="1"/>
</dbReference>
<comment type="subcellular location">
    <subcellularLocation>
        <location evidence="7">Cytoplasm</location>
    </subcellularLocation>
</comment>
<dbReference type="CDD" id="cd00464">
    <property type="entry name" value="SK"/>
    <property type="match status" value="1"/>
</dbReference>
<protein>
    <recommendedName>
        <fullName evidence="7">Shikimate kinase</fullName>
        <shortName evidence="7">SK</shortName>
        <ecNumber evidence="7">2.7.1.71</ecNumber>
    </recommendedName>
</protein>
<dbReference type="HAMAP" id="MF_00109">
    <property type="entry name" value="Shikimate_kinase"/>
    <property type="match status" value="1"/>
</dbReference>
<dbReference type="GO" id="GO:0009423">
    <property type="term" value="P:chorismate biosynthetic process"/>
    <property type="evidence" value="ECO:0007669"/>
    <property type="project" value="UniProtKB-UniRule"/>
</dbReference>
<feature type="binding site" evidence="7">
    <location>
        <position position="128"/>
    </location>
    <ligand>
        <name>ATP</name>
        <dbReference type="ChEBI" id="CHEBI:30616"/>
    </ligand>
</feature>
<gene>
    <name evidence="7" type="primary">aroK</name>
    <name evidence="8" type="ORF">GKC30_03050</name>
</gene>
<dbReference type="RefSeq" id="WP_155932207.1">
    <property type="nucleotide sequence ID" value="NZ_WODC01000001.1"/>
</dbReference>
<evidence type="ECO:0000313" key="8">
    <source>
        <dbReference type="EMBL" id="MUM76607.1"/>
    </source>
</evidence>
<dbReference type="GO" id="GO:0009073">
    <property type="term" value="P:aromatic amino acid family biosynthetic process"/>
    <property type="evidence" value="ECO:0007669"/>
    <property type="project" value="UniProtKB-KW"/>
</dbReference>
<keyword evidence="6 7" id="KW-0057">Aromatic amino acid biosynthesis</keyword>
<keyword evidence="7" id="KW-0963">Cytoplasm</keyword>
<dbReference type="EC" id="2.7.1.71" evidence="7"/>
<dbReference type="GO" id="GO:0000287">
    <property type="term" value="F:magnesium ion binding"/>
    <property type="evidence" value="ECO:0007669"/>
    <property type="project" value="UniProtKB-UniRule"/>
</dbReference>
<dbReference type="AlphaFoldDB" id="A0A7K1KKR8"/>
<comment type="subunit">
    <text evidence="7">Monomer.</text>
</comment>
<dbReference type="UniPathway" id="UPA00053">
    <property type="reaction ID" value="UER00088"/>
</dbReference>
<feature type="binding site" evidence="7">
    <location>
        <position position="145"/>
    </location>
    <ligand>
        <name>substrate</name>
    </ligand>
</feature>
<comment type="caution">
    <text evidence="7">Lacks conserved residue(s) required for the propagation of feature annotation.</text>
</comment>
<dbReference type="GO" id="GO:0005829">
    <property type="term" value="C:cytosol"/>
    <property type="evidence" value="ECO:0007669"/>
    <property type="project" value="TreeGrafter"/>
</dbReference>
<evidence type="ECO:0000256" key="1">
    <source>
        <dbReference type="ARBA" id="ARBA00022605"/>
    </source>
</evidence>
<dbReference type="EMBL" id="WODC01000001">
    <property type="protein sequence ID" value="MUM76607.1"/>
    <property type="molecule type" value="Genomic_DNA"/>
</dbReference>
<dbReference type="GO" id="GO:0004765">
    <property type="term" value="F:shikimate kinase activity"/>
    <property type="evidence" value="ECO:0007669"/>
    <property type="project" value="UniProtKB-UniRule"/>
</dbReference>
<keyword evidence="3 7" id="KW-0547">Nucleotide-binding</keyword>
<sequence>MGFSAIERDAVLKPCITLVGMAGAGKSTLGQALAARLGWGQLDTDRHLEAYYGMSLQGIMDHFGLAEFLRIEGHLVSQLSLTRTIISTGGSVIYSESAMARLKELGPVVLLDIDERTFLDRVGDGRDRGLAIAPGETLCGLFARRQPLYRAAADIVVRTDREAPGACVDTILQQIDFA</sequence>
<dbReference type="Pfam" id="PF01202">
    <property type="entry name" value="SKI"/>
    <property type="match status" value="1"/>
</dbReference>
<dbReference type="InterPro" id="IPR000623">
    <property type="entry name" value="Shikimate_kinase/TSH1"/>
</dbReference>
<feature type="binding site" evidence="7">
    <location>
        <begin position="23"/>
        <end position="28"/>
    </location>
    <ligand>
        <name>ATP</name>
        <dbReference type="ChEBI" id="CHEBI:30616"/>
    </ligand>
</feature>
<evidence type="ECO:0000256" key="2">
    <source>
        <dbReference type="ARBA" id="ARBA00022679"/>
    </source>
</evidence>
<keyword evidence="7" id="KW-0460">Magnesium</keyword>
<proteinExistence type="inferred from homology"/>
<dbReference type="InterPro" id="IPR031322">
    <property type="entry name" value="Shikimate/glucono_kinase"/>
</dbReference>
<dbReference type="GO" id="GO:0005524">
    <property type="term" value="F:ATP binding"/>
    <property type="evidence" value="ECO:0007669"/>
    <property type="project" value="UniProtKB-UniRule"/>
</dbReference>
<dbReference type="PANTHER" id="PTHR21087">
    <property type="entry name" value="SHIKIMATE KINASE"/>
    <property type="match status" value="1"/>
</dbReference>
<evidence type="ECO:0000256" key="5">
    <source>
        <dbReference type="ARBA" id="ARBA00022840"/>
    </source>
</evidence>
<feature type="binding site" evidence="7">
    <location>
        <position position="45"/>
    </location>
    <ligand>
        <name>substrate</name>
    </ligand>
</feature>
<name>A0A7K1KKR8_9BACT</name>
<reference evidence="8 9" key="1">
    <citation type="submission" date="2019-11" db="EMBL/GenBank/DDBJ databases">
        <title>Pseudodesulfovibrio alkaliphilus, sp. nov., an alkaliphilic sulfate-reducing bacteria from mud volcano of Taman peninsula, Russia.</title>
        <authorList>
            <person name="Frolova A."/>
            <person name="Merkel A.Y."/>
            <person name="Slobodkin A.I."/>
        </authorList>
    </citation>
    <scope>NUCLEOTIDE SEQUENCE [LARGE SCALE GENOMIC DNA]</scope>
    <source>
        <strain evidence="8 9">F-1</strain>
    </source>
</reference>
<dbReference type="PRINTS" id="PR01100">
    <property type="entry name" value="SHIKIMTKNASE"/>
</dbReference>
<dbReference type="Gene3D" id="3.40.50.300">
    <property type="entry name" value="P-loop containing nucleotide triphosphate hydrolases"/>
    <property type="match status" value="1"/>
</dbReference>
<comment type="function">
    <text evidence="7">Catalyzes the specific phosphorylation of the 3-hydroxyl group of shikimic acid using ATP as a cosubstrate.</text>
</comment>
<evidence type="ECO:0000256" key="4">
    <source>
        <dbReference type="ARBA" id="ARBA00022777"/>
    </source>
</evidence>
<keyword evidence="7" id="KW-0479">Metal-binding</keyword>
<comment type="catalytic activity">
    <reaction evidence="7">
        <text>shikimate + ATP = 3-phosphoshikimate + ADP + H(+)</text>
        <dbReference type="Rhea" id="RHEA:13121"/>
        <dbReference type="ChEBI" id="CHEBI:15378"/>
        <dbReference type="ChEBI" id="CHEBI:30616"/>
        <dbReference type="ChEBI" id="CHEBI:36208"/>
        <dbReference type="ChEBI" id="CHEBI:145989"/>
        <dbReference type="ChEBI" id="CHEBI:456216"/>
        <dbReference type="EC" id="2.7.1.71"/>
    </reaction>
</comment>
<comment type="similarity">
    <text evidence="7">Belongs to the shikimate kinase family.</text>
</comment>
<comment type="cofactor">
    <cofactor evidence="7">
        <name>Mg(2+)</name>
        <dbReference type="ChEBI" id="CHEBI:18420"/>
    </cofactor>
    <text evidence="7">Binds 1 Mg(2+) ion per subunit.</text>
</comment>
<dbReference type="InterPro" id="IPR027417">
    <property type="entry name" value="P-loop_NTPase"/>
</dbReference>
<accession>A0A7K1KKR8</accession>
<keyword evidence="4 7" id="KW-0418">Kinase</keyword>
<dbReference type="Proteomes" id="UP000461162">
    <property type="component" value="Unassembled WGS sequence"/>
</dbReference>
<dbReference type="SUPFAM" id="SSF52540">
    <property type="entry name" value="P-loop containing nucleoside triphosphate hydrolases"/>
    <property type="match status" value="1"/>
</dbReference>
<evidence type="ECO:0000313" key="9">
    <source>
        <dbReference type="Proteomes" id="UP000461162"/>
    </source>
</evidence>
<evidence type="ECO:0000256" key="3">
    <source>
        <dbReference type="ARBA" id="ARBA00022741"/>
    </source>
</evidence>
<feature type="binding site" evidence="7">
    <location>
        <position position="90"/>
    </location>
    <ligand>
        <name>substrate</name>
    </ligand>
</feature>
<comment type="caution">
    <text evidence="8">The sequence shown here is derived from an EMBL/GenBank/DDBJ whole genome shotgun (WGS) entry which is preliminary data.</text>
</comment>
<keyword evidence="2 7" id="KW-0808">Transferase</keyword>